<dbReference type="AlphaFoldDB" id="A0A9X2RI90"/>
<comment type="similarity">
    <text evidence="2">Belongs to the GMC oxidoreductase family.</text>
</comment>
<dbReference type="Proteomes" id="UP001142610">
    <property type="component" value="Unassembled WGS sequence"/>
</dbReference>
<dbReference type="PIRSF" id="PIRSF000137">
    <property type="entry name" value="Alcohol_oxidase"/>
    <property type="match status" value="1"/>
</dbReference>
<dbReference type="EMBL" id="JANIBC010000008">
    <property type="protein sequence ID" value="MCQ8185790.1"/>
    <property type="molecule type" value="Genomic_DNA"/>
</dbReference>
<evidence type="ECO:0000256" key="1">
    <source>
        <dbReference type="ARBA" id="ARBA00001974"/>
    </source>
</evidence>
<dbReference type="Pfam" id="PF05199">
    <property type="entry name" value="GMC_oxred_C"/>
    <property type="match status" value="1"/>
</dbReference>
<gene>
    <name evidence="7" type="ORF">NOG11_10330</name>
</gene>
<evidence type="ECO:0000259" key="6">
    <source>
        <dbReference type="PROSITE" id="PS00624"/>
    </source>
</evidence>
<dbReference type="InterPro" id="IPR000172">
    <property type="entry name" value="GMC_OxRdtase_N"/>
</dbReference>
<feature type="binding site" evidence="5">
    <location>
        <position position="219"/>
    </location>
    <ligand>
        <name>FAD</name>
        <dbReference type="ChEBI" id="CHEBI:57692"/>
    </ligand>
</feature>
<dbReference type="SUPFAM" id="SSF51905">
    <property type="entry name" value="FAD/NAD(P)-binding domain"/>
    <property type="match status" value="1"/>
</dbReference>
<evidence type="ECO:0000256" key="3">
    <source>
        <dbReference type="ARBA" id="ARBA00022630"/>
    </source>
</evidence>
<dbReference type="GO" id="GO:0050660">
    <property type="term" value="F:flavin adenine dinucleotide binding"/>
    <property type="evidence" value="ECO:0007669"/>
    <property type="project" value="InterPro"/>
</dbReference>
<dbReference type="PANTHER" id="PTHR11552:SF147">
    <property type="entry name" value="CHOLINE DEHYDROGENASE, MITOCHONDRIAL"/>
    <property type="match status" value="1"/>
</dbReference>
<reference evidence="7" key="1">
    <citation type="submission" date="2022-07" db="EMBL/GenBank/DDBJ databases">
        <title>Parvularcula maris sp. nov., an algicidal bacterium isolated from seawater.</title>
        <authorList>
            <person name="Li F."/>
        </authorList>
    </citation>
    <scope>NUCLEOTIDE SEQUENCE</scope>
    <source>
        <strain evidence="7">BGMRC 0090</strain>
    </source>
</reference>
<dbReference type="InterPro" id="IPR036188">
    <property type="entry name" value="FAD/NAD-bd_sf"/>
</dbReference>
<sequence length="530" mass="57399">MDKGDYLILGGGSAGAVMASRLSEDPKVNVLLLEGGPPDKNPIIHVPFGLALMNHARGIFSREETVPQKHLGGRELYQPRGTTLGGSSSVNAMCYIRGDRSDFDGWAEAGATGWSWDEVLPYFKRAEDNSRGEDEYHGTGGPLGVSDLRHVNPLTEAFIEAGEELQVPRLEDFNGEEREGLGLYQVTQRGGERCSSAKGYLTEKVRARPNLEILTGAKVLRVLIEEGRAVGALYERGGTVEEAQAAGEVILCAGAFGSPKLLMLSGIGPAAHLSEMGIEVVADRAEVGQNLADHLDAHLTYTTRTHDAYANSFRFFGRAAGEPLRYSRKRQGMLTSNIAEGAGFIRSGPEAERPDLQLHFLPSILVDHGRKKVWGPGFTFHVCLVYPDSRGEVRLASPCPGDSLLIDPNYLSDERDLPRMRAGYRFCQRLAEAPALAVHGPKPREDQRGGESDERIDELVKATAETVYHPVGTCRMGSDEASVVTPKLKVRGVEGLRVVDASVMPSITGGNTNAPTIMIAEKAADMVRGR</sequence>
<comment type="cofactor">
    <cofactor evidence="1 5">
        <name>FAD</name>
        <dbReference type="ChEBI" id="CHEBI:57692"/>
    </cofactor>
</comment>
<dbReference type="PANTHER" id="PTHR11552">
    <property type="entry name" value="GLUCOSE-METHANOL-CHOLINE GMC OXIDOREDUCTASE"/>
    <property type="match status" value="1"/>
</dbReference>
<dbReference type="InterPro" id="IPR012132">
    <property type="entry name" value="GMC_OxRdtase"/>
</dbReference>
<keyword evidence="3" id="KW-0285">Flavoprotein</keyword>
<evidence type="ECO:0000256" key="2">
    <source>
        <dbReference type="ARBA" id="ARBA00010790"/>
    </source>
</evidence>
<name>A0A9X2RI90_9PROT</name>
<comment type="caution">
    <text evidence="7">The sequence shown here is derived from an EMBL/GenBank/DDBJ whole genome shotgun (WGS) entry which is preliminary data.</text>
</comment>
<feature type="domain" description="Glucose-methanol-choline oxidoreductase N-terminal" evidence="6">
    <location>
        <begin position="254"/>
        <end position="268"/>
    </location>
</feature>
<dbReference type="Gene3D" id="3.30.560.10">
    <property type="entry name" value="Glucose Oxidase, domain 3"/>
    <property type="match status" value="1"/>
</dbReference>
<dbReference type="PROSITE" id="PS00624">
    <property type="entry name" value="GMC_OXRED_2"/>
    <property type="match status" value="1"/>
</dbReference>
<accession>A0A9X2RI90</accession>
<evidence type="ECO:0000313" key="8">
    <source>
        <dbReference type="Proteomes" id="UP001142610"/>
    </source>
</evidence>
<proteinExistence type="inferred from homology"/>
<keyword evidence="4 5" id="KW-0274">FAD</keyword>
<evidence type="ECO:0000313" key="7">
    <source>
        <dbReference type="EMBL" id="MCQ8185790.1"/>
    </source>
</evidence>
<organism evidence="7 8">
    <name type="scientific">Parvularcula maris</name>
    <dbReference type="NCBI Taxonomy" id="2965077"/>
    <lineage>
        <taxon>Bacteria</taxon>
        <taxon>Pseudomonadati</taxon>
        <taxon>Pseudomonadota</taxon>
        <taxon>Alphaproteobacteria</taxon>
        <taxon>Parvularculales</taxon>
        <taxon>Parvularculaceae</taxon>
        <taxon>Parvularcula</taxon>
    </lineage>
</organism>
<dbReference type="InterPro" id="IPR007867">
    <property type="entry name" value="GMC_OxRtase_C"/>
</dbReference>
<dbReference type="Gene3D" id="3.50.50.60">
    <property type="entry name" value="FAD/NAD(P)-binding domain"/>
    <property type="match status" value="1"/>
</dbReference>
<dbReference type="GO" id="GO:0016614">
    <property type="term" value="F:oxidoreductase activity, acting on CH-OH group of donors"/>
    <property type="evidence" value="ECO:0007669"/>
    <property type="project" value="InterPro"/>
</dbReference>
<protein>
    <submittedName>
        <fullName evidence="7">GMC family oxidoreductase N-terminal domain-containing protein</fullName>
    </submittedName>
</protein>
<dbReference type="SUPFAM" id="SSF54373">
    <property type="entry name" value="FAD-linked reductases, C-terminal domain"/>
    <property type="match status" value="1"/>
</dbReference>
<keyword evidence="8" id="KW-1185">Reference proteome</keyword>
<dbReference type="RefSeq" id="WP_256619677.1">
    <property type="nucleotide sequence ID" value="NZ_JANIBC010000008.1"/>
</dbReference>
<evidence type="ECO:0000256" key="5">
    <source>
        <dbReference type="PIRSR" id="PIRSR000137-2"/>
    </source>
</evidence>
<evidence type="ECO:0000256" key="4">
    <source>
        <dbReference type="ARBA" id="ARBA00022827"/>
    </source>
</evidence>
<dbReference type="Pfam" id="PF00732">
    <property type="entry name" value="GMC_oxred_N"/>
    <property type="match status" value="1"/>
</dbReference>